<evidence type="ECO:0000256" key="4">
    <source>
        <dbReference type="ARBA" id="ARBA00022989"/>
    </source>
</evidence>
<proteinExistence type="inferred from homology"/>
<dbReference type="SUPFAM" id="SSF140478">
    <property type="entry name" value="LemA-like"/>
    <property type="match status" value="1"/>
</dbReference>
<dbReference type="AlphaFoldDB" id="A0A1G2C8I8"/>
<dbReference type="InterPro" id="IPR023353">
    <property type="entry name" value="LemA-like_dom_sf"/>
</dbReference>
<reference evidence="6 7" key="1">
    <citation type="journal article" date="2016" name="Nat. Commun.">
        <title>Thousands of microbial genomes shed light on interconnected biogeochemical processes in an aquifer system.</title>
        <authorList>
            <person name="Anantharaman K."/>
            <person name="Brown C.T."/>
            <person name="Hug L.A."/>
            <person name="Sharon I."/>
            <person name="Castelle C.J."/>
            <person name="Probst A.J."/>
            <person name="Thomas B.C."/>
            <person name="Singh A."/>
            <person name="Wilkins M.J."/>
            <person name="Karaoz U."/>
            <person name="Brodie E.L."/>
            <person name="Williams K.H."/>
            <person name="Hubbard S.S."/>
            <person name="Banfield J.F."/>
        </authorList>
    </citation>
    <scope>NUCLEOTIDE SEQUENCE [LARGE SCALE GENOMIC DNA]</scope>
</reference>
<dbReference type="Proteomes" id="UP000176349">
    <property type="component" value="Unassembled WGS sequence"/>
</dbReference>
<organism evidence="6 7">
    <name type="scientific">Candidatus Liptonbacteria bacterium GWC1_60_9</name>
    <dbReference type="NCBI Taxonomy" id="1798645"/>
    <lineage>
        <taxon>Bacteria</taxon>
        <taxon>Candidatus Liptoniibacteriota</taxon>
    </lineage>
</organism>
<dbReference type="PANTHER" id="PTHR34478:SF2">
    <property type="entry name" value="MEMBRANE PROTEIN"/>
    <property type="match status" value="1"/>
</dbReference>
<dbReference type="EMBL" id="MHKV01000033">
    <property type="protein sequence ID" value="OGY96807.1"/>
    <property type="molecule type" value="Genomic_DNA"/>
</dbReference>
<evidence type="ECO:0000256" key="5">
    <source>
        <dbReference type="ARBA" id="ARBA00023136"/>
    </source>
</evidence>
<accession>A0A1G2C8I8</accession>
<dbReference type="Pfam" id="PF04011">
    <property type="entry name" value="LemA"/>
    <property type="match status" value="1"/>
</dbReference>
<dbReference type="PANTHER" id="PTHR34478">
    <property type="entry name" value="PROTEIN LEMA"/>
    <property type="match status" value="1"/>
</dbReference>
<gene>
    <name evidence="6" type="ORF">A2128_02860</name>
</gene>
<evidence type="ECO:0000256" key="2">
    <source>
        <dbReference type="ARBA" id="ARBA00008854"/>
    </source>
</evidence>
<comment type="caution">
    <text evidence="6">The sequence shown here is derived from an EMBL/GenBank/DDBJ whole genome shotgun (WGS) entry which is preliminary data.</text>
</comment>
<sequence length="209" mass="22913">MKIVGGVILAVLVVFGVGACSAGVWAKNAYNDLVSQSEAVDSQIGQVQNVYQRRNDLLPNVAKTVSAYAKHEKGVFVGVAEMRAKVGQTNINLAGQNLTAENLAKFQQMQGEIGSFLSRLMVVSERYPELQASGLFRDLQTQVEGAENRIAVERKKYNDVAQGYNTKLKRFPGNLVAGYFAFKEKPYFQAEKGADKAPVLNFGDDTEKK</sequence>
<comment type="similarity">
    <text evidence="2">Belongs to the LemA family.</text>
</comment>
<dbReference type="InterPro" id="IPR007156">
    <property type="entry name" value="MamQ_LemA"/>
</dbReference>
<evidence type="ECO:0000313" key="6">
    <source>
        <dbReference type="EMBL" id="OGY96807.1"/>
    </source>
</evidence>
<evidence type="ECO:0000313" key="7">
    <source>
        <dbReference type="Proteomes" id="UP000176349"/>
    </source>
</evidence>
<dbReference type="GO" id="GO:0016020">
    <property type="term" value="C:membrane"/>
    <property type="evidence" value="ECO:0007669"/>
    <property type="project" value="UniProtKB-SubCell"/>
</dbReference>
<name>A0A1G2C8I8_9BACT</name>
<evidence type="ECO:0000256" key="1">
    <source>
        <dbReference type="ARBA" id="ARBA00004167"/>
    </source>
</evidence>
<dbReference type="PROSITE" id="PS51257">
    <property type="entry name" value="PROKAR_LIPOPROTEIN"/>
    <property type="match status" value="1"/>
</dbReference>
<evidence type="ECO:0008006" key="8">
    <source>
        <dbReference type="Google" id="ProtNLM"/>
    </source>
</evidence>
<comment type="subcellular location">
    <subcellularLocation>
        <location evidence="1">Membrane</location>
        <topology evidence="1">Single-pass membrane protein</topology>
    </subcellularLocation>
</comment>
<keyword evidence="5" id="KW-0472">Membrane</keyword>
<keyword evidence="4" id="KW-1133">Transmembrane helix</keyword>
<keyword evidence="3" id="KW-0812">Transmembrane</keyword>
<protein>
    <recommendedName>
        <fullName evidence="8">LemA family protein</fullName>
    </recommendedName>
</protein>
<evidence type="ECO:0000256" key="3">
    <source>
        <dbReference type="ARBA" id="ARBA00022692"/>
    </source>
</evidence>
<dbReference type="Gene3D" id="1.20.1440.20">
    <property type="entry name" value="LemA-like domain"/>
    <property type="match status" value="1"/>
</dbReference>